<gene>
    <name evidence="11" type="ORF">F8568_044955</name>
</gene>
<dbReference type="InterPro" id="IPR003593">
    <property type="entry name" value="AAA+_ATPase"/>
</dbReference>
<dbReference type="PANTHER" id="PTHR45772:SF2">
    <property type="entry name" value="ABC TRANSPORTER ATP-BINDING PROTEIN"/>
    <property type="match status" value="1"/>
</dbReference>
<evidence type="ECO:0000259" key="10">
    <source>
        <dbReference type="PROSITE" id="PS50893"/>
    </source>
</evidence>
<dbReference type="AlphaFoldDB" id="A0A6I4MXL9"/>
<keyword evidence="2" id="KW-0813">Transport</keyword>
<keyword evidence="12" id="KW-1185">Reference proteome</keyword>
<evidence type="ECO:0000256" key="4">
    <source>
        <dbReference type="ARBA" id="ARBA00022692"/>
    </source>
</evidence>
<dbReference type="CDD" id="cd03219">
    <property type="entry name" value="ABC_Mj1267_LivG_branched"/>
    <property type="match status" value="1"/>
</dbReference>
<dbReference type="GO" id="GO:0005886">
    <property type="term" value="C:plasma membrane"/>
    <property type="evidence" value="ECO:0007669"/>
    <property type="project" value="UniProtKB-SubCell"/>
</dbReference>
<keyword evidence="7 9" id="KW-1133">Transmembrane helix</keyword>
<dbReference type="GO" id="GO:0015658">
    <property type="term" value="F:branched-chain amino acid transmembrane transporter activity"/>
    <property type="evidence" value="ECO:0007669"/>
    <property type="project" value="InterPro"/>
</dbReference>
<dbReference type="EMBL" id="WBMS02000071">
    <property type="protein sequence ID" value="MWA07359.1"/>
    <property type="molecule type" value="Genomic_DNA"/>
</dbReference>
<comment type="caution">
    <text evidence="11">The sequence shown here is derived from an EMBL/GenBank/DDBJ whole genome shotgun (WGS) entry which is preliminary data.</text>
</comment>
<dbReference type="Pfam" id="PF02653">
    <property type="entry name" value="BPD_transp_2"/>
    <property type="match status" value="1"/>
</dbReference>
<evidence type="ECO:0000256" key="1">
    <source>
        <dbReference type="ARBA" id="ARBA00004651"/>
    </source>
</evidence>
<proteinExistence type="predicted"/>
<dbReference type="GO" id="GO:0016887">
    <property type="term" value="F:ATP hydrolysis activity"/>
    <property type="evidence" value="ECO:0007669"/>
    <property type="project" value="InterPro"/>
</dbReference>
<feature type="transmembrane region" description="Helical" evidence="9">
    <location>
        <begin position="68"/>
        <end position="86"/>
    </location>
</feature>
<dbReference type="InterPro" id="IPR027417">
    <property type="entry name" value="P-loop_NTPase"/>
</dbReference>
<keyword evidence="5" id="KW-0547">Nucleotide-binding</keyword>
<evidence type="ECO:0000256" key="3">
    <source>
        <dbReference type="ARBA" id="ARBA00022475"/>
    </source>
</evidence>
<keyword evidence="4 9" id="KW-0812">Transmembrane</keyword>
<feature type="transmembrane region" description="Helical" evidence="9">
    <location>
        <begin position="93"/>
        <end position="114"/>
    </location>
</feature>
<keyword evidence="3" id="KW-1003">Cell membrane</keyword>
<keyword evidence="6 11" id="KW-0067">ATP-binding</keyword>
<dbReference type="InterPro" id="IPR043428">
    <property type="entry name" value="LivM-like"/>
</dbReference>
<feature type="domain" description="ABC transporter" evidence="10">
    <location>
        <begin position="349"/>
        <end position="596"/>
    </location>
</feature>
<feature type="transmembrane region" description="Helical" evidence="9">
    <location>
        <begin position="218"/>
        <end position="237"/>
    </location>
</feature>
<dbReference type="GO" id="GO:0005524">
    <property type="term" value="F:ATP binding"/>
    <property type="evidence" value="ECO:0007669"/>
    <property type="project" value="UniProtKB-KW"/>
</dbReference>
<feature type="transmembrane region" description="Helical" evidence="9">
    <location>
        <begin position="293"/>
        <end position="318"/>
    </location>
</feature>
<dbReference type="PROSITE" id="PS50893">
    <property type="entry name" value="ABC_TRANSPORTER_2"/>
    <property type="match status" value="1"/>
</dbReference>
<evidence type="ECO:0000256" key="8">
    <source>
        <dbReference type="ARBA" id="ARBA00023136"/>
    </source>
</evidence>
<dbReference type="SUPFAM" id="SSF52540">
    <property type="entry name" value="P-loop containing nucleoside triphosphate hydrolases"/>
    <property type="match status" value="1"/>
</dbReference>
<dbReference type="InterPro" id="IPR051120">
    <property type="entry name" value="ABC_AA/LPS_Transport"/>
</dbReference>
<evidence type="ECO:0000256" key="5">
    <source>
        <dbReference type="ARBA" id="ARBA00022741"/>
    </source>
</evidence>
<dbReference type="CDD" id="cd06581">
    <property type="entry name" value="TM_PBP1_LivM_like"/>
    <property type="match status" value="1"/>
</dbReference>
<evidence type="ECO:0000256" key="6">
    <source>
        <dbReference type="ARBA" id="ARBA00022840"/>
    </source>
</evidence>
<dbReference type="RefSeq" id="WP_151600259.1">
    <property type="nucleotide sequence ID" value="NZ_WBMS02000071.1"/>
</dbReference>
<feature type="transmembrane region" description="Helical" evidence="9">
    <location>
        <begin position="14"/>
        <end position="32"/>
    </location>
</feature>
<dbReference type="Gene3D" id="3.40.50.300">
    <property type="entry name" value="P-loop containing nucleotide triphosphate hydrolases"/>
    <property type="match status" value="1"/>
</dbReference>
<evidence type="ECO:0000256" key="2">
    <source>
        <dbReference type="ARBA" id="ARBA00022448"/>
    </source>
</evidence>
<name>A0A6I4MXL9_9ACTN</name>
<evidence type="ECO:0000313" key="11">
    <source>
        <dbReference type="EMBL" id="MWA07359.1"/>
    </source>
</evidence>
<sequence length="638" mass="66309">METSIRATGPSRRWALPLAWATVTALVIAIPLTGMSGYWVRQILLAAVMALLVSGLNLSLGWAGELNLGLPAMYAAGAYVTAYVAARHINDIVLCLALSAAAAVVVGLLAGAPGLRLGGWMLAVCTFMLVQLIPITLQLIPFSVLGGTSGFTGIPVPRVFGTVLDANGFYITVIVVTSLWFAVYRNAVCSPFGRALLVLQQGPVLAQSLGLSRYRLKLTTYAFAAVPAGLAGTLYAYTDLFIAPDSLGIGLIMSLLVASIVAGRRSIYAVFCGVAFVQFINDRSTSFGEYGDIAFGAFLLIGGLLFGGGVAGLGNTLVRRYRRGRAAAADEAATTGTPPQIPAFDGRDVRLESVSKSFGGVDALREVSFVAPAGRITALIGPNGSGKTTTLNLINGFHKPGSGRVLLGDDELTGLPAERVARLGVARTFQTPAIPGEMSVLDVVGSGRIEAHGPALLPVVLRLPRYWRAVARNRKAAAGWLEILGLGAIAAEPAAAMALGTRRMIELARALCAGPRVLLLDEVASGLDPDELQELAGVLRKVRDAGVTVVVVEHNFSLVRSLADHVVVLAGGAVLTDGDPREIAEHPEVLERFLGSGAGVSGTTLEEHPAPGGQVVVAVDATAATDGAGTAERTSSHE</sequence>
<keyword evidence="8 9" id="KW-0472">Membrane</keyword>
<dbReference type="InterPro" id="IPR001851">
    <property type="entry name" value="ABC_transp_permease"/>
</dbReference>
<feature type="transmembrane region" description="Helical" evidence="9">
    <location>
        <begin position="120"/>
        <end position="147"/>
    </location>
</feature>
<dbReference type="Proteomes" id="UP000462055">
    <property type="component" value="Unassembled WGS sequence"/>
</dbReference>
<dbReference type="SMART" id="SM00382">
    <property type="entry name" value="AAA"/>
    <property type="match status" value="1"/>
</dbReference>
<dbReference type="PANTHER" id="PTHR45772">
    <property type="entry name" value="CONSERVED COMPONENT OF ABC TRANSPORTER FOR NATURAL AMINO ACIDS-RELATED"/>
    <property type="match status" value="1"/>
</dbReference>
<comment type="subcellular location">
    <subcellularLocation>
        <location evidence="1">Cell membrane</location>
        <topology evidence="1">Multi-pass membrane protein</topology>
    </subcellularLocation>
</comment>
<accession>A0A6I4MXL9</accession>
<dbReference type="InterPro" id="IPR003439">
    <property type="entry name" value="ABC_transporter-like_ATP-bd"/>
</dbReference>
<evidence type="ECO:0000256" key="9">
    <source>
        <dbReference type="SAM" id="Phobius"/>
    </source>
</evidence>
<organism evidence="11 12">
    <name type="scientific">Actinomadura physcomitrii</name>
    <dbReference type="NCBI Taxonomy" id="2650748"/>
    <lineage>
        <taxon>Bacteria</taxon>
        <taxon>Bacillati</taxon>
        <taxon>Actinomycetota</taxon>
        <taxon>Actinomycetes</taxon>
        <taxon>Streptosporangiales</taxon>
        <taxon>Thermomonosporaceae</taxon>
        <taxon>Actinomadura</taxon>
    </lineage>
</organism>
<reference evidence="11" key="1">
    <citation type="submission" date="2019-12" db="EMBL/GenBank/DDBJ databases">
        <title>Actinomadura physcomitrii sp. nov., a novel actinomycete isolated from moss [Physcomitrium sphaericum (Ludw) Fuernr].</title>
        <authorList>
            <person name="Zhuang X."/>
        </authorList>
    </citation>
    <scope>NUCLEOTIDE SEQUENCE [LARGE SCALE GENOMIC DNA]</scope>
    <source>
        <strain evidence="11">LD22</strain>
    </source>
</reference>
<evidence type="ECO:0000256" key="7">
    <source>
        <dbReference type="ARBA" id="ARBA00022989"/>
    </source>
</evidence>
<evidence type="ECO:0000313" key="12">
    <source>
        <dbReference type="Proteomes" id="UP000462055"/>
    </source>
</evidence>
<dbReference type="Pfam" id="PF00005">
    <property type="entry name" value="ABC_tran"/>
    <property type="match status" value="1"/>
</dbReference>
<feature type="transmembrane region" description="Helical" evidence="9">
    <location>
        <begin position="44"/>
        <end position="62"/>
    </location>
</feature>
<protein>
    <submittedName>
        <fullName evidence="11">ATP-binding cassette domain-containing protein</fullName>
    </submittedName>
</protein>
<feature type="transmembrane region" description="Helical" evidence="9">
    <location>
        <begin position="159"/>
        <end position="183"/>
    </location>
</feature>